<gene>
    <name evidence="1" type="ORF">Cboi01_000453800</name>
</gene>
<evidence type="ECO:0000313" key="1">
    <source>
        <dbReference type="EMBL" id="GME97216.1"/>
    </source>
</evidence>
<proteinExistence type="predicted"/>
<name>A0ACB5TZT4_CANBO</name>
<protein>
    <submittedName>
        <fullName evidence="1">Unnamed protein product</fullName>
    </submittedName>
</protein>
<reference evidence="1" key="1">
    <citation type="submission" date="2023-04" db="EMBL/GenBank/DDBJ databases">
        <title>Candida boidinii NBRC 1967.</title>
        <authorList>
            <person name="Ichikawa N."/>
            <person name="Sato H."/>
            <person name="Tonouchi N."/>
        </authorList>
    </citation>
    <scope>NUCLEOTIDE SEQUENCE</scope>
    <source>
        <strain evidence="1">NBRC 1967</strain>
    </source>
</reference>
<dbReference type="EMBL" id="BSXV01002964">
    <property type="protein sequence ID" value="GME97216.1"/>
    <property type="molecule type" value="Genomic_DNA"/>
</dbReference>
<evidence type="ECO:0000313" key="2">
    <source>
        <dbReference type="Proteomes" id="UP001165101"/>
    </source>
</evidence>
<keyword evidence="2" id="KW-1185">Reference proteome</keyword>
<organism evidence="1 2">
    <name type="scientific">Candida boidinii</name>
    <name type="common">Yeast</name>
    <dbReference type="NCBI Taxonomy" id="5477"/>
    <lineage>
        <taxon>Eukaryota</taxon>
        <taxon>Fungi</taxon>
        <taxon>Dikarya</taxon>
        <taxon>Ascomycota</taxon>
        <taxon>Saccharomycotina</taxon>
        <taxon>Pichiomycetes</taxon>
        <taxon>Pichiales</taxon>
        <taxon>Pichiaceae</taxon>
        <taxon>Ogataea</taxon>
        <taxon>Ogataea/Candida clade</taxon>
    </lineage>
</organism>
<comment type="caution">
    <text evidence="1">The sequence shown here is derived from an EMBL/GenBank/DDBJ whole genome shotgun (WGS) entry which is preliminary data.</text>
</comment>
<dbReference type="Proteomes" id="UP001165101">
    <property type="component" value="Unassembled WGS sequence"/>
</dbReference>
<sequence length="513" mass="58130">MPAIDSELIIPLSKISEVLQKRPGKVSIEGIKRLSNLYGFETFTDTLAYTTTSNNIPTSAATNNNNSSVITGANNISSSSAEGFGADAIKATPLLYTVTASHSGTPNIKDKENQQWIDRLSLSGKTLLIDIDFQNNHVIKVSLSNAVNIIPLSHDSNNNNNNAGYNNNIIKGISFLDQDSNELSNYFDEPVETVENILYKNLQNKTLDNFNRNLRILSQFDKLSSNEPNDLFNFFNQLTYNLINISNYQSNNSSRLFSALSITVNKKKFEEVSGNQNLENDLKDGFIGIGKLIMNQHDKIGVFLKYWENNRFINRFIYENHKIKTNEMIEPFMVHFKIKERDIEEENESNPVNSNSSSSTSSSSAGISGNNNRNDFNDYLINDNENKINLITTFESNSLWFSNGKWLPSLKYPVLVDNFNSLVLELTPCVWIPKDLLLELGLNNYEVISEDNKNNYNDKRIFTKIDKLGKFYHNLNSGSMCQEFKINEDDESHQANDQNDNNKTTTENNNSET</sequence>
<accession>A0ACB5TZT4</accession>